<accession>A0A5M8FUJ5</accession>
<dbReference type="EMBL" id="VWXX01000002">
    <property type="protein sequence ID" value="KAA6187498.1"/>
    <property type="molecule type" value="Genomic_DNA"/>
</dbReference>
<dbReference type="Gene3D" id="1.10.530.10">
    <property type="match status" value="1"/>
</dbReference>
<dbReference type="InterPro" id="IPR023346">
    <property type="entry name" value="Lysozyme-like_dom_sf"/>
</dbReference>
<feature type="active site" evidence="1">
    <location>
        <position position="113"/>
    </location>
</feature>
<reference evidence="3 4" key="1">
    <citation type="submission" date="2019-09" db="EMBL/GenBank/DDBJ databases">
        <title>Whole-genome sequence of the purple sulfur bacterium Thiohalocapsa marina DSM 19078.</title>
        <authorList>
            <person name="Kyndt J.A."/>
            <person name="Meyer T.E."/>
        </authorList>
    </citation>
    <scope>NUCLEOTIDE SEQUENCE [LARGE SCALE GENOMIC DNA]</scope>
    <source>
        <strain evidence="3 4">DSM 19078</strain>
    </source>
</reference>
<dbReference type="OrthoDB" id="9772911at2"/>
<dbReference type="PANTHER" id="PTHR30163">
    <property type="entry name" value="MEMBRANE-BOUND LYTIC MUREIN TRANSGLYCOSYLASE B"/>
    <property type="match status" value="1"/>
</dbReference>
<sequence>MPFAIGPAMADAPPASYERGRQAFIADMVDRHGFSPQTLDTLLAGARYQQAIVDAMDRPYEGRPWREYRRLFLTPERIQGGIRFRRANADLLQQAQTTYGVPAEIITAIIGVETNYGRNLGRHRVLDALTTLGFSYPRRAEFFRGELEQLLLLSRDEGLDLTDALGSYAGALGKPQFIPSSYRNYAVDFDGDGRRDLWQSDADVIGSVGSYLARHDWQPGAPIAVPARLRDMPPAGITMVDKRPLAPQTTLARLAEAGVQPLAIDAGAGTDTGNDADAGAAFAPDRRATLIELDGDGPEYWLGFDNFYAITRYNHSNLYAMAVLQLSRAIAQAGGE</sequence>
<dbReference type="Proteomes" id="UP000322981">
    <property type="component" value="Unassembled WGS sequence"/>
</dbReference>
<proteinExistence type="predicted"/>
<name>A0A5M8FUJ5_9GAMM</name>
<protein>
    <submittedName>
        <fullName evidence="3">Lytic murein transglycosylase B</fullName>
    </submittedName>
</protein>
<dbReference type="PANTHER" id="PTHR30163:SF9">
    <property type="entry name" value="MEMBRANE-BOUND LYTIC MUREIN TRANSGLYCOSYLASE B"/>
    <property type="match status" value="1"/>
</dbReference>
<keyword evidence="4" id="KW-1185">Reference proteome</keyword>
<evidence type="ECO:0000259" key="2">
    <source>
        <dbReference type="Pfam" id="PF13406"/>
    </source>
</evidence>
<dbReference type="InterPro" id="IPR031304">
    <property type="entry name" value="SLT_2"/>
</dbReference>
<comment type="caution">
    <text evidence="3">The sequence shown here is derived from an EMBL/GenBank/DDBJ whole genome shotgun (WGS) entry which is preliminary data.</text>
</comment>
<gene>
    <name evidence="3" type="primary">mltB</name>
    <name evidence="3" type="ORF">F2Q65_02365</name>
</gene>
<dbReference type="Pfam" id="PF13406">
    <property type="entry name" value="SLT_2"/>
    <property type="match status" value="1"/>
</dbReference>
<dbReference type="Gene3D" id="1.10.8.350">
    <property type="entry name" value="Bacterial muramidase"/>
    <property type="match status" value="1"/>
</dbReference>
<dbReference type="NCBIfam" id="TIGR02282">
    <property type="entry name" value="MltB"/>
    <property type="match status" value="1"/>
</dbReference>
<evidence type="ECO:0000313" key="3">
    <source>
        <dbReference type="EMBL" id="KAA6187498.1"/>
    </source>
</evidence>
<dbReference type="InterPro" id="IPR011757">
    <property type="entry name" value="Lytic_transglycosylase_MltB"/>
</dbReference>
<dbReference type="SUPFAM" id="SSF53955">
    <property type="entry name" value="Lysozyme-like"/>
    <property type="match status" value="1"/>
</dbReference>
<dbReference type="InterPro" id="IPR043426">
    <property type="entry name" value="MltB-like"/>
</dbReference>
<dbReference type="FunFam" id="1.10.8.350:FF:000001">
    <property type="entry name" value="Lytic murein transglycosylase B"/>
    <property type="match status" value="1"/>
</dbReference>
<organism evidence="3 4">
    <name type="scientific">Thiohalocapsa marina</name>
    <dbReference type="NCBI Taxonomy" id="424902"/>
    <lineage>
        <taxon>Bacteria</taxon>
        <taxon>Pseudomonadati</taxon>
        <taxon>Pseudomonadota</taxon>
        <taxon>Gammaproteobacteria</taxon>
        <taxon>Chromatiales</taxon>
        <taxon>Chromatiaceae</taxon>
        <taxon>Thiohalocapsa</taxon>
    </lineage>
</organism>
<evidence type="ECO:0000256" key="1">
    <source>
        <dbReference type="PIRSR" id="PIRSR611757-1"/>
    </source>
</evidence>
<evidence type="ECO:0000313" key="4">
    <source>
        <dbReference type="Proteomes" id="UP000322981"/>
    </source>
</evidence>
<feature type="domain" description="Transglycosylase SLT" evidence="2">
    <location>
        <begin position="20"/>
        <end position="327"/>
    </location>
</feature>
<dbReference type="CDD" id="cd13399">
    <property type="entry name" value="Slt35-like"/>
    <property type="match status" value="1"/>
</dbReference>
<dbReference type="AlphaFoldDB" id="A0A5M8FUJ5"/>
<dbReference type="GO" id="GO:0008933">
    <property type="term" value="F:peptidoglycan lytic transglycosylase activity"/>
    <property type="evidence" value="ECO:0007669"/>
    <property type="project" value="TreeGrafter"/>
</dbReference>
<dbReference type="GO" id="GO:0009253">
    <property type="term" value="P:peptidoglycan catabolic process"/>
    <property type="evidence" value="ECO:0007669"/>
    <property type="project" value="TreeGrafter"/>
</dbReference>